<evidence type="ECO:0000256" key="5">
    <source>
        <dbReference type="ARBA" id="ARBA00022692"/>
    </source>
</evidence>
<evidence type="ECO:0000256" key="8">
    <source>
        <dbReference type="SAM" id="Phobius"/>
    </source>
</evidence>
<organism evidence="9 10">
    <name type="scientific">Candidatus Roizmanbacteria bacterium CG_4_10_14_0_8_um_filter_33_9</name>
    <dbReference type="NCBI Taxonomy" id="1974826"/>
    <lineage>
        <taxon>Bacteria</taxon>
        <taxon>Candidatus Roizmaniibacteriota</taxon>
    </lineage>
</organism>
<protein>
    <recommendedName>
        <fullName evidence="11">Glycosyltransferase RgtA/B/C/D-like domain-containing protein</fullName>
    </recommendedName>
</protein>
<keyword evidence="5 8" id="KW-0812">Transmembrane</keyword>
<dbReference type="EMBL" id="PFLI01000023">
    <property type="protein sequence ID" value="PIY72489.1"/>
    <property type="molecule type" value="Genomic_DNA"/>
</dbReference>
<evidence type="ECO:0000313" key="10">
    <source>
        <dbReference type="Proteomes" id="UP000229401"/>
    </source>
</evidence>
<keyword evidence="4" id="KW-0808">Transferase</keyword>
<evidence type="ECO:0000256" key="4">
    <source>
        <dbReference type="ARBA" id="ARBA00022679"/>
    </source>
</evidence>
<evidence type="ECO:0000256" key="1">
    <source>
        <dbReference type="ARBA" id="ARBA00004651"/>
    </source>
</evidence>
<comment type="caution">
    <text evidence="9">The sequence shown here is derived from an EMBL/GenBank/DDBJ whole genome shotgun (WGS) entry which is preliminary data.</text>
</comment>
<accession>A0A2M7QJJ5</accession>
<gene>
    <name evidence="9" type="ORF">COY87_00695</name>
</gene>
<dbReference type="GO" id="GO:0016763">
    <property type="term" value="F:pentosyltransferase activity"/>
    <property type="evidence" value="ECO:0007669"/>
    <property type="project" value="TreeGrafter"/>
</dbReference>
<name>A0A2M7QJJ5_9BACT</name>
<feature type="transmembrane region" description="Helical" evidence="8">
    <location>
        <begin position="343"/>
        <end position="361"/>
    </location>
</feature>
<feature type="transmembrane region" description="Helical" evidence="8">
    <location>
        <begin position="12"/>
        <end position="29"/>
    </location>
</feature>
<feature type="transmembrane region" description="Helical" evidence="8">
    <location>
        <begin position="317"/>
        <end position="336"/>
    </location>
</feature>
<evidence type="ECO:0000256" key="6">
    <source>
        <dbReference type="ARBA" id="ARBA00022989"/>
    </source>
</evidence>
<reference evidence="10" key="1">
    <citation type="submission" date="2017-09" db="EMBL/GenBank/DDBJ databases">
        <title>Depth-based differentiation of microbial function through sediment-hosted aquifers and enrichment of novel symbionts in the deep terrestrial subsurface.</title>
        <authorList>
            <person name="Probst A.J."/>
            <person name="Ladd B."/>
            <person name="Jarett J.K."/>
            <person name="Geller-Mcgrath D.E."/>
            <person name="Sieber C.M.K."/>
            <person name="Emerson J.B."/>
            <person name="Anantharaman K."/>
            <person name="Thomas B.C."/>
            <person name="Malmstrom R."/>
            <person name="Stieglmeier M."/>
            <person name="Klingl A."/>
            <person name="Woyke T."/>
            <person name="Ryan C.M."/>
            <person name="Banfield J.F."/>
        </authorList>
    </citation>
    <scope>NUCLEOTIDE SEQUENCE [LARGE SCALE GENOMIC DNA]</scope>
</reference>
<feature type="transmembrane region" description="Helical" evidence="8">
    <location>
        <begin position="143"/>
        <end position="160"/>
    </location>
</feature>
<keyword evidence="6 8" id="KW-1133">Transmembrane helix</keyword>
<dbReference type="InterPro" id="IPR050297">
    <property type="entry name" value="LipidA_mod_glycosyltrf_83"/>
</dbReference>
<feature type="transmembrane region" description="Helical" evidence="8">
    <location>
        <begin position="367"/>
        <end position="385"/>
    </location>
</feature>
<keyword evidence="3" id="KW-0328">Glycosyltransferase</keyword>
<keyword evidence="7 8" id="KW-0472">Membrane</keyword>
<comment type="subcellular location">
    <subcellularLocation>
        <location evidence="1">Cell membrane</location>
        <topology evidence="1">Multi-pass membrane protein</topology>
    </subcellularLocation>
</comment>
<dbReference type="GO" id="GO:0009103">
    <property type="term" value="P:lipopolysaccharide biosynthetic process"/>
    <property type="evidence" value="ECO:0007669"/>
    <property type="project" value="UniProtKB-ARBA"/>
</dbReference>
<sequence length="441" mass="50877">MRILKFIKNNTVLLLFLISLSTRLYWLFFGMPSVTNDEADIYTSAYIFGRTLKDYYGNWGFLTTGILTAKPSLPIYIGAIPWFFTSIKSVILARLPFVLLNSISPVLLYSIIKSFKIGKRLPFLAFFVINFSPWFSYPSTTGYEAMVVLFFILLFFRITVSRIKMIIKIPLSLIIGFLAFNSYMGTKPVFPFILFIGFLFYLNVHKNEFTKKQIFSAIVFSIVTFSIFIGINYIAPNSTLVKREYQIMLNYYEKPQIEGKVWFERWTSKGPDKLIALLSNKFTIRLKDYASKYFISFNPQLFFQKGDPSSLYGTADLSGLFFITDFVFFILGLYFLSGIKNRGIYILLALFFVGGLPVALSNSSPTFILRGVILLIPYSILIAYGMEQGIKKWRYGIMFLTILFAINYALFITVYSVRITNLNGEQWKYTIKLISEKIDLI</sequence>
<dbReference type="GO" id="GO:0005886">
    <property type="term" value="C:plasma membrane"/>
    <property type="evidence" value="ECO:0007669"/>
    <property type="project" value="UniProtKB-SubCell"/>
</dbReference>
<evidence type="ECO:0000256" key="2">
    <source>
        <dbReference type="ARBA" id="ARBA00022475"/>
    </source>
</evidence>
<feature type="non-terminal residue" evidence="9">
    <location>
        <position position="441"/>
    </location>
</feature>
<dbReference type="Proteomes" id="UP000229401">
    <property type="component" value="Unassembled WGS sequence"/>
</dbReference>
<proteinExistence type="predicted"/>
<keyword evidence="2" id="KW-1003">Cell membrane</keyword>
<evidence type="ECO:0000256" key="7">
    <source>
        <dbReference type="ARBA" id="ARBA00023136"/>
    </source>
</evidence>
<dbReference type="AlphaFoldDB" id="A0A2M7QJJ5"/>
<evidence type="ECO:0008006" key="11">
    <source>
        <dbReference type="Google" id="ProtNLM"/>
    </source>
</evidence>
<feature type="transmembrane region" description="Helical" evidence="8">
    <location>
        <begin position="397"/>
        <end position="417"/>
    </location>
</feature>
<feature type="transmembrane region" description="Helical" evidence="8">
    <location>
        <begin position="91"/>
        <end position="109"/>
    </location>
</feature>
<dbReference type="PANTHER" id="PTHR33908">
    <property type="entry name" value="MANNOSYLTRANSFERASE YKCB-RELATED"/>
    <property type="match status" value="1"/>
</dbReference>
<evidence type="ECO:0000256" key="3">
    <source>
        <dbReference type="ARBA" id="ARBA00022676"/>
    </source>
</evidence>
<evidence type="ECO:0000313" key="9">
    <source>
        <dbReference type="EMBL" id="PIY72489.1"/>
    </source>
</evidence>
<dbReference type="PANTHER" id="PTHR33908:SF11">
    <property type="entry name" value="MEMBRANE PROTEIN"/>
    <property type="match status" value="1"/>
</dbReference>
<feature type="transmembrane region" description="Helical" evidence="8">
    <location>
        <begin position="214"/>
        <end position="235"/>
    </location>
</feature>